<dbReference type="EMBL" id="MF678789">
    <property type="protein sequence ID" value="ASZ75634.1"/>
    <property type="molecule type" value="Genomic_DNA"/>
</dbReference>
<keyword evidence="1" id="KW-0812">Transmembrane</keyword>
<evidence type="ECO:0000313" key="3">
    <source>
        <dbReference type="Proteomes" id="UP000223069"/>
    </source>
</evidence>
<keyword evidence="1" id="KW-1133">Transmembrane helix</keyword>
<organism evidence="2 3">
    <name type="scientific">Enterococcus phage phiSHEF4</name>
    <dbReference type="NCBI Taxonomy" id="2030923"/>
    <lineage>
        <taxon>Viruses</taxon>
        <taxon>Duplodnaviria</taxon>
        <taxon>Heunggongvirae</taxon>
        <taxon>Uroviricota</taxon>
        <taxon>Caudoviricetes</taxon>
        <taxon>Efquatrovirus</taxon>
        <taxon>Efquatrovirus SHEF4</taxon>
    </lineage>
</organism>
<keyword evidence="1" id="KW-0472">Membrane</keyword>
<reference evidence="2 3" key="1">
    <citation type="submission" date="2017-08" db="EMBL/GenBank/DDBJ databases">
        <title>Sequence of Bacteriophage phiSHEF4, isolated from wastewater withtarget organism Enterococcus faecalis EF3.</title>
        <authorList>
            <person name="Stafford G.P."/>
            <person name="Al-Zubidi M.I."/>
        </authorList>
    </citation>
    <scope>NUCLEOTIDE SEQUENCE [LARGE SCALE GENOMIC DNA]</scope>
</reference>
<dbReference type="OrthoDB" id="27021at10239"/>
<feature type="transmembrane region" description="Helical" evidence="1">
    <location>
        <begin position="37"/>
        <end position="59"/>
    </location>
</feature>
<dbReference type="Proteomes" id="UP000223069">
    <property type="component" value="Segment"/>
</dbReference>
<evidence type="ECO:0000256" key="1">
    <source>
        <dbReference type="SAM" id="Phobius"/>
    </source>
</evidence>
<sequence length="65" mass="6973">MSKLDVLLVALVFVGTASGIVISAMIVISVLMVLKPITWVVLGLGALLTIMIGIGIYLFEKHYLN</sequence>
<accession>A0A249XUK0</accession>
<keyword evidence="3" id="KW-1185">Reference proteome</keyword>
<evidence type="ECO:0000313" key="2">
    <source>
        <dbReference type="EMBL" id="ASZ75634.1"/>
    </source>
</evidence>
<feature type="transmembrane region" description="Helical" evidence="1">
    <location>
        <begin position="7"/>
        <end position="31"/>
    </location>
</feature>
<name>A0A249XUK0_9CAUD</name>
<protein>
    <submittedName>
        <fullName evidence="2">Uncharacterized protein</fullName>
    </submittedName>
</protein>
<gene>
    <name evidence="2" type="ORF">phiSHEF4_41</name>
</gene>
<proteinExistence type="predicted"/>